<comment type="caution">
    <text evidence="2">The sequence shown here is derived from an EMBL/GenBank/DDBJ whole genome shotgun (WGS) entry which is preliminary data.</text>
</comment>
<dbReference type="EMBL" id="MU843067">
    <property type="protein sequence ID" value="KAK2021980.1"/>
    <property type="molecule type" value="Genomic_DNA"/>
</dbReference>
<sequence>MSGRNAMDAHWRRRSSAAGPTVEPLSLMLSGGTGGDISPGGEGGSTLEKKGAVDPGMRHSAAATPRQRAGELLAETAAVQGQAAIIPLSVRDLIITAQREPHRCNAGCLPHLTETGHRTEAFPVVSPIRKPTTRPDEAYPCRQQPFPINITQCGPDRLRPTSKTHSHDSLDAHDSCDTLLGRLLLLLTTTYVQPTTCTLASTANRGPIIYQDCFTKNVDLVVMGA</sequence>
<evidence type="ECO:0000313" key="2">
    <source>
        <dbReference type="EMBL" id="KAK2021980.1"/>
    </source>
</evidence>
<evidence type="ECO:0000256" key="1">
    <source>
        <dbReference type="SAM" id="MobiDB-lite"/>
    </source>
</evidence>
<feature type="compositionally biased region" description="Gly residues" evidence="1">
    <location>
        <begin position="31"/>
        <end position="44"/>
    </location>
</feature>
<evidence type="ECO:0000313" key="3">
    <source>
        <dbReference type="Proteomes" id="UP001232148"/>
    </source>
</evidence>
<organism evidence="2 3">
    <name type="scientific">Colletotrichum zoysiae</name>
    <dbReference type="NCBI Taxonomy" id="1216348"/>
    <lineage>
        <taxon>Eukaryota</taxon>
        <taxon>Fungi</taxon>
        <taxon>Dikarya</taxon>
        <taxon>Ascomycota</taxon>
        <taxon>Pezizomycotina</taxon>
        <taxon>Sordariomycetes</taxon>
        <taxon>Hypocreomycetidae</taxon>
        <taxon>Glomerellales</taxon>
        <taxon>Glomerellaceae</taxon>
        <taxon>Colletotrichum</taxon>
        <taxon>Colletotrichum graminicola species complex</taxon>
    </lineage>
</organism>
<name>A0AAD9H3Y4_9PEZI</name>
<accession>A0AAD9H3Y4</accession>
<protein>
    <submittedName>
        <fullName evidence="2">Uncharacterized protein</fullName>
    </submittedName>
</protein>
<keyword evidence="3" id="KW-1185">Reference proteome</keyword>
<dbReference type="AlphaFoldDB" id="A0AAD9H3Y4"/>
<feature type="region of interest" description="Disordered" evidence="1">
    <location>
        <begin position="1"/>
        <end position="64"/>
    </location>
</feature>
<reference evidence="2" key="1">
    <citation type="submission" date="2021-06" db="EMBL/GenBank/DDBJ databases">
        <title>Comparative genomics, transcriptomics and evolutionary studies reveal genomic signatures of adaptation to plant cell wall in hemibiotrophic fungi.</title>
        <authorList>
            <consortium name="DOE Joint Genome Institute"/>
            <person name="Baroncelli R."/>
            <person name="Diaz J.F."/>
            <person name="Benocci T."/>
            <person name="Peng M."/>
            <person name="Battaglia E."/>
            <person name="Haridas S."/>
            <person name="Andreopoulos W."/>
            <person name="Labutti K."/>
            <person name="Pangilinan J."/>
            <person name="Floch G.L."/>
            <person name="Makela M.R."/>
            <person name="Henrissat B."/>
            <person name="Grigoriev I.V."/>
            <person name="Crouch J.A."/>
            <person name="De Vries R.P."/>
            <person name="Sukno S.A."/>
            <person name="Thon M.R."/>
        </authorList>
    </citation>
    <scope>NUCLEOTIDE SEQUENCE</scope>
    <source>
        <strain evidence="2">MAFF235873</strain>
    </source>
</reference>
<proteinExistence type="predicted"/>
<dbReference type="Proteomes" id="UP001232148">
    <property type="component" value="Unassembled WGS sequence"/>
</dbReference>
<gene>
    <name evidence="2" type="ORF">LX32DRAFT_220652</name>
</gene>